<dbReference type="CDD" id="cd02440">
    <property type="entry name" value="AdoMet_MTases"/>
    <property type="match status" value="1"/>
</dbReference>
<dbReference type="Gene3D" id="3.40.50.150">
    <property type="entry name" value="Vaccinia Virus protein VP39"/>
    <property type="match status" value="1"/>
</dbReference>
<dbReference type="PROSITE" id="PS00092">
    <property type="entry name" value="N6_MTASE"/>
    <property type="match status" value="1"/>
</dbReference>
<dbReference type="Proteomes" id="UP001595840">
    <property type="component" value="Unassembled WGS sequence"/>
</dbReference>
<feature type="domain" description="Release factor glutamine methyltransferase N-terminal" evidence="7">
    <location>
        <begin position="8"/>
        <end position="72"/>
    </location>
</feature>
<dbReference type="GO" id="GO:0102559">
    <property type="term" value="F:peptide chain release factor N(5)-glutamine methyltransferase activity"/>
    <property type="evidence" value="ECO:0007669"/>
    <property type="project" value="UniProtKB-EC"/>
</dbReference>
<dbReference type="Pfam" id="PF17827">
    <property type="entry name" value="PrmC_N"/>
    <property type="match status" value="1"/>
</dbReference>
<dbReference type="PANTHER" id="PTHR18895">
    <property type="entry name" value="HEMK METHYLTRANSFERASE"/>
    <property type="match status" value="1"/>
</dbReference>
<evidence type="ECO:0000259" key="7">
    <source>
        <dbReference type="Pfam" id="PF17827"/>
    </source>
</evidence>
<reference evidence="9" key="1">
    <citation type="journal article" date="2019" name="Int. J. Syst. Evol. Microbiol.">
        <title>The Global Catalogue of Microorganisms (GCM) 10K type strain sequencing project: providing services to taxonomists for standard genome sequencing and annotation.</title>
        <authorList>
            <consortium name="The Broad Institute Genomics Platform"/>
            <consortium name="The Broad Institute Genome Sequencing Center for Infectious Disease"/>
            <person name="Wu L."/>
            <person name="Ma J."/>
        </authorList>
    </citation>
    <scope>NUCLEOTIDE SEQUENCE [LARGE SCALE GENOMIC DNA]</scope>
    <source>
        <strain evidence="9">CECT 8570</strain>
    </source>
</reference>
<feature type="binding site" evidence="5">
    <location>
        <position position="139"/>
    </location>
    <ligand>
        <name>S-adenosyl-L-methionine</name>
        <dbReference type="ChEBI" id="CHEBI:59789"/>
    </ligand>
</feature>
<evidence type="ECO:0000256" key="3">
    <source>
        <dbReference type="ARBA" id="ARBA00022691"/>
    </source>
</evidence>
<feature type="binding site" evidence="5">
    <location>
        <begin position="182"/>
        <end position="185"/>
    </location>
    <ligand>
        <name>substrate</name>
    </ligand>
</feature>
<accession>A0ABV8V4M0</accession>
<comment type="similarity">
    <text evidence="5">Belongs to the protein N5-glutamine methyltransferase family. PrmC subfamily.</text>
</comment>
<dbReference type="RefSeq" id="WP_290260683.1">
    <property type="nucleotide sequence ID" value="NZ_JAUFQG010000004.1"/>
</dbReference>
<dbReference type="Pfam" id="PF05175">
    <property type="entry name" value="MTS"/>
    <property type="match status" value="1"/>
</dbReference>
<dbReference type="EC" id="2.1.1.297" evidence="5"/>
<gene>
    <name evidence="5 8" type="primary">prmC</name>
    <name evidence="8" type="ORF">ACFOX3_11135</name>
</gene>
<dbReference type="InterPro" id="IPR050320">
    <property type="entry name" value="N5-glutamine_MTase"/>
</dbReference>
<comment type="caution">
    <text evidence="8">The sequence shown here is derived from an EMBL/GenBank/DDBJ whole genome shotgun (WGS) entry which is preliminary data.</text>
</comment>
<keyword evidence="3 5" id="KW-0949">S-adenosyl-L-methionine</keyword>
<dbReference type="NCBIfam" id="TIGR00536">
    <property type="entry name" value="hemK_fam"/>
    <property type="match status" value="1"/>
</dbReference>
<dbReference type="InterPro" id="IPR029063">
    <property type="entry name" value="SAM-dependent_MTases_sf"/>
</dbReference>
<comment type="catalytic activity">
    <reaction evidence="4 5">
        <text>L-glutaminyl-[peptide chain release factor] + S-adenosyl-L-methionine = N(5)-methyl-L-glutaminyl-[peptide chain release factor] + S-adenosyl-L-homocysteine + H(+)</text>
        <dbReference type="Rhea" id="RHEA:42896"/>
        <dbReference type="Rhea" id="RHEA-COMP:10271"/>
        <dbReference type="Rhea" id="RHEA-COMP:10272"/>
        <dbReference type="ChEBI" id="CHEBI:15378"/>
        <dbReference type="ChEBI" id="CHEBI:30011"/>
        <dbReference type="ChEBI" id="CHEBI:57856"/>
        <dbReference type="ChEBI" id="CHEBI:59789"/>
        <dbReference type="ChEBI" id="CHEBI:61891"/>
        <dbReference type="EC" id="2.1.1.297"/>
    </reaction>
</comment>
<dbReference type="Gene3D" id="1.10.8.10">
    <property type="entry name" value="DNA helicase RuvA subunit, C-terminal domain"/>
    <property type="match status" value="1"/>
</dbReference>
<protein>
    <recommendedName>
        <fullName evidence="5">Release factor glutamine methyltransferase</fullName>
        <shortName evidence="5">RF MTase</shortName>
        <ecNumber evidence="5">2.1.1.297</ecNumber>
    </recommendedName>
    <alternativeName>
        <fullName evidence="5">N5-glutamine methyltransferase PrmC</fullName>
    </alternativeName>
    <alternativeName>
        <fullName evidence="5">Protein-(glutamine-N5) MTase PrmC</fullName>
    </alternativeName>
    <alternativeName>
        <fullName evidence="5">Protein-glutamine N-methyltransferase PrmC</fullName>
    </alternativeName>
</protein>
<proteinExistence type="inferred from homology"/>
<dbReference type="SUPFAM" id="SSF53335">
    <property type="entry name" value="S-adenosyl-L-methionine-dependent methyltransferases"/>
    <property type="match status" value="1"/>
</dbReference>
<feature type="binding site" evidence="5">
    <location>
        <position position="167"/>
    </location>
    <ligand>
        <name>S-adenosyl-L-methionine</name>
        <dbReference type="ChEBI" id="CHEBI:59789"/>
    </ligand>
</feature>
<sequence>MPTIKAALSQASAIASDSARLDAELLLCHALGKPRTYLYTWPEAQLSDQQASNFNELLSRRKFGEPIAHILGYREFWSLPLKVNASTLIPRPATEALIEWVLTQPFPSDCELLDLGTGTGAIALALGSEKPQWQITGLDLSTDAVALAQENAQSLQIANCQFATSDWFSAIQDQHYDLIISNPPYIDAQDPHLQQGDVRFEPLSALVAEENGLADLRRIINNAINYLKVDATLVLEHGYQQANEVRHMLLAAGFSQVSSGIDLDGHERFSFGRWRESQHER</sequence>
<keyword evidence="1 5" id="KW-0489">Methyltransferase</keyword>
<keyword evidence="9" id="KW-1185">Reference proteome</keyword>
<keyword evidence="2 5" id="KW-0808">Transferase</keyword>
<feature type="domain" description="Methyltransferase small" evidence="6">
    <location>
        <begin position="93"/>
        <end position="190"/>
    </location>
</feature>
<dbReference type="InterPro" id="IPR007848">
    <property type="entry name" value="Small_mtfrase_dom"/>
</dbReference>
<organism evidence="8 9">
    <name type="scientific">Simiduia curdlanivorans</name>
    <dbReference type="NCBI Taxonomy" id="1492769"/>
    <lineage>
        <taxon>Bacteria</taxon>
        <taxon>Pseudomonadati</taxon>
        <taxon>Pseudomonadota</taxon>
        <taxon>Gammaproteobacteria</taxon>
        <taxon>Cellvibrionales</taxon>
        <taxon>Cellvibrionaceae</taxon>
        <taxon>Simiduia</taxon>
    </lineage>
</organism>
<comment type="function">
    <text evidence="5">Methylates the class 1 translation termination release factors RF1/PrfA and RF2/PrfB on the glutamine residue of the universally conserved GGQ motif.</text>
</comment>
<dbReference type="PANTHER" id="PTHR18895:SF74">
    <property type="entry name" value="MTRF1L RELEASE FACTOR GLUTAMINE METHYLTRANSFERASE"/>
    <property type="match status" value="1"/>
</dbReference>
<name>A0ABV8V4M0_9GAMM</name>
<dbReference type="HAMAP" id="MF_02126">
    <property type="entry name" value="RF_methyltr_PrmC"/>
    <property type="match status" value="1"/>
</dbReference>
<evidence type="ECO:0000256" key="4">
    <source>
        <dbReference type="ARBA" id="ARBA00048391"/>
    </source>
</evidence>
<evidence type="ECO:0000256" key="1">
    <source>
        <dbReference type="ARBA" id="ARBA00022603"/>
    </source>
</evidence>
<evidence type="ECO:0000259" key="6">
    <source>
        <dbReference type="Pfam" id="PF05175"/>
    </source>
</evidence>
<feature type="binding site" evidence="5">
    <location>
        <begin position="116"/>
        <end position="120"/>
    </location>
    <ligand>
        <name>S-adenosyl-L-methionine</name>
        <dbReference type="ChEBI" id="CHEBI:59789"/>
    </ligand>
</feature>
<dbReference type="InterPro" id="IPR019874">
    <property type="entry name" value="RF_methyltr_PrmC"/>
</dbReference>
<evidence type="ECO:0000256" key="5">
    <source>
        <dbReference type="HAMAP-Rule" id="MF_02126"/>
    </source>
</evidence>
<dbReference type="InterPro" id="IPR002052">
    <property type="entry name" value="DNA_methylase_N6_adenine_CS"/>
</dbReference>
<dbReference type="InterPro" id="IPR004556">
    <property type="entry name" value="HemK-like"/>
</dbReference>
<dbReference type="GO" id="GO:0032259">
    <property type="term" value="P:methylation"/>
    <property type="evidence" value="ECO:0007669"/>
    <property type="project" value="UniProtKB-KW"/>
</dbReference>
<dbReference type="InterPro" id="IPR040758">
    <property type="entry name" value="PrmC_N"/>
</dbReference>
<dbReference type="NCBIfam" id="TIGR03534">
    <property type="entry name" value="RF_mod_PrmC"/>
    <property type="match status" value="1"/>
</dbReference>
<feature type="binding site" evidence="5">
    <location>
        <position position="182"/>
    </location>
    <ligand>
        <name>S-adenosyl-L-methionine</name>
        <dbReference type="ChEBI" id="CHEBI:59789"/>
    </ligand>
</feature>
<evidence type="ECO:0000313" key="8">
    <source>
        <dbReference type="EMBL" id="MFC4362856.1"/>
    </source>
</evidence>
<dbReference type="EMBL" id="JBHSCX010000011">
    <property type="protein sequence ID" value="MFC4362856.1"/>
    <property type="molecule type" value="Genomic_DNA"/>
</dbReference>
<evidence type="ECO:0000256" key="2">
    <source>
        <dbReference type="ARBA" id="ARBA00022679"/>
    </source>
</evidence>
<evidence type="ECO:0000313" key="9">
    <source>
        <dbReference type="Proteomes" id="UP001595840"/>
    </source>
</evidence>